<sequence>MSPTTAATKKRKSDTDGAAASKKAKLAEDTVAKQTVEGILSDASNFVLPGTEKDTRALILQLSKYARNLEQEVDSYKPKEKSPKELEAAADKLANVVRSGIKKQMGWKPSCKTGGAKWLYDGVCSDPAIFGKMLGLEGPPTFKMKKIPSEEFENLIGHIGASVRYSNLRLTSDVNVKWDPEEGTFKFSGSYGI</sequence>
<protein>
    <submittedName>
        <fullName evidence="2">Uncharacterized protein</fullName>
    </submittedName>
</protein>
<feature type="region of interest" description="Disordered" evidence="1">
    <location>
        <begin position="1"/>
        <end position="27"/>
    </location>
</feature>
<dbReference type="EMBL" id="NHYE01005531">
    <property type="protein sequence ID" value="PPQ70702.1"/>
    <property type="molecule type" value="Genomic_DNA"/>
</dbReference>
<evidence type="ECO:0000256" key="1">
    <source>
        <dbReference type="SAM" id="MobiDB-lite"/>
    </source>
</evidence>
<comment type="caution">
    <text evidence="2">The sequence shown here is derived from an EMBL/GenBank/DDBJ whole genome shotgun (WGS) entry which is preliminary data.</text>
</comment>
<dbReference type="Proteomes" id="UP000284706">
    <property type="component" value="Unassembled WGS sequence"/>
</dbReference>
<dbReference type="InParanoid" id="A0A409VWQ6"/>
<dbReference type="AlphaFoldDB" id="A0A409VWQ6"/>
<evidence type="ECO:0000313" key="3">
    <source>
        <dbReference type="Proteomes" id="UP000284706"/>
    </source>
</evidence>
<reference evidence="2 3" key="1">
    <citation type="journal article" date="2018" name="Evol. Lett.">
        <title>Horizontal gene cluster transfer increased hallucinogenic mushroom diversity.</title>
        <authorList>
            <person name="Reynolds H.T."/>
            <person name="Vijayakumar V."/>
            <person name="Gluck-Thaler E."/>
            <person name="Korotkin H.B."/>
            <person name="Matheny P.B."/>
            <person name="Slot J.C."/>
        </authorList>
    </citation>
    <scope>NUCLEOTIDE SEQUENCE [LARGE SCALE GENOMIC DNA]</scope>
    <source>
        <strain evidence="2 3">SRW20</strain>
    </source>
</reference>
<evidence type="ECO:0000313" key="2">
    <source>
        <dbReference type="EMBL" id="PPQ70702.1"/>
    </source>
</evidence>
<proteinExistence type="predicted"/>
<dbReference type="OrthoDB" id="5370359at2759"/>
<keyword evidence="3" id="KW-1185">Reference proteome</keyword>
<name>A0A409VWQ6_9AGAR</name>
<accession>A0A409VWQ6</accession>
<gene>
    <name evidence="2" type="ORF">CVT26_014626</name>
</gene>
<organism evidence="2 3">
    <name type="scientific">Gymnopilus dilepis</name>
    <dbReference type="NCBI Taxonomy" id="231916"/>
    <lineage>
        <taxon>Eukaryota</taxon>
        <taxon>Fungi</taxon>
        <taxon>Dikarya</taxon>
        <taxon>Basidiomycota</taxon>
        <taxon>Agaricomycotina</taxon>
        <taxon>Agaricomycetes</taxon>
        <taxon>Agaricomycetidae</taxon>
        <taxon>Agaricales</taxon>
        <taxon>Agaricineae</taxon>
        <taxon>Hymenogastraceae</taxon>
        <taxon>Gymnopilus</taxon>
    </lineage>
</organism>